<dbReference type="GO" id="GO:0020037">
    <property type="term" value="F:heme binding"/>
    <property type="evidence" value="ECO:0007669"/>
    <property type="project" value="InterPro"/>
</dbReference>
<dbReference type="PROSITE" id="PS00086">
    <property type="entry name" value="CYTOCHROME_P450"/>
    <property type="match status" value="1"/>
</dbReference>
<evidence type="ECO:0000313" key="10">
    <source>
        <dbReference type="EMBL" id="KAE8402665.1"/>
    </source>
</evidence>
<dbReference type="CDD" id="cd11063">
    <property type="entry name" value="CYP52"/>
    <property type="match status" value="1"/>
</dbReference>
<keyword evidence="6 8" id="KW-0408">Iron</keyword>
<feature type="binding site" description="axial binding residue" evidence="8">
    <location>
        <position position="455"/>
    </location>
    <ligand>
        <name>heme</name>
        <dbReference type="ChEBI" id="CHEBI:30413"/>
    </ligand>
    <ligandPart>
        <name>Fe</name>
        <dbReference type="ChEBI" id="CHEBI:18248"/>
    </ligandPart>
</feature>
<dbReference type="EMBL" id="ML736785">
    <property type="protein sequence ID" value="KAE8402665.1"/>
    <property type="molecule type" value="Genomic_DNA"/>
</dbReference>
<dbReference type="OrthoDB" id="1470350at2759"/>
<comment type="similarity">
    <text evidence="2 9">Belongs to the cytochrome P450 family.</text>
</comment>
<dbReference type="Proteomes" id="UP000325579">
    <property type="component" value="Unassembled WGS sequence"/>
</dbReference>
<accession>A0A5N6I7T8</accession>
<evidence type="ECO:0000256" key="9">
    <source>
        <dbReference type="RuleBase" id="RU000461"/>
    </source>
</evidence>
<evidence type="ECO:0000256" key="1">
    <source>
        <dbReference type="ARBA" id="ARBA00001971"/>
    </source>
</evidence>
<dbReference type="Pfam" id="PF00067">
    <property type="entry name" value="p450"/>
    <property type="match status" value="1"/>
</dbReference>
<comment type="cofactor">
    <cofactor evidence="1 8">
        <name>heme</name>
        <dbReference type="ChEBI" id="CHEBI:30413"/>
    </cofactor>
</comment>
<proteinExistence type="inferred from homology"/>
<reference evidence="10 11" key="1">
    <citation type="submission" date="2019-04" db="EMBL/GenBank/DDBJ databases">
        <authorList>
            <consortium name="DOE Joint Genome Institute"/>
            <person name="Mondo S."/>
            <person name="Kjaerbolling I."/>
            <person name="Vesth T."/>
            <person name="Frisvad J.C."/>
            <person name="Nybo J.L."/>
            <person name="Theobald S."/>
            <person name="Kildgaard S."/>
            <person name="Isbrandt T."/>
            <person name="Kuo A."/>
            <person name="Sato A."/>
            <person name="Lyhne E.K."/>
            <person name="Kogle M.E."/>
            <person name="Wiebenga A."/>
            <person name="Kun R.S."/>
            <person name="Lubbers R.J."/>
            <person name="Makela M.R."/>
            <person name="Barry K."/>
            <person name="Chovatia M."/>
            <person name="Clum A."/>
            <person name="Daum C."/>
            <person name="Haridas S."/>
            <person name="He G."/>
            <person name="LaButti K."/>
            <person name="Lipzen A."/>
            <person name="Riley R."/>
            <person name="Salamov A."/>
            <person name="Simmons B.A."/>
            <person name="Magnuson J.K."/>
            <person name="Henrissat B."/>
            <person name="Mortensen U.H."/>
            <person name="Larsen T.O."/>
            <person name="Devries R.P."/>
            <person name="Grigoriev I.V."/>
            <person name="Machida M."/>
            <person name="Baker S.E."/>
            <person name="Andersen M.R."/>
            <person name="Cantor M.N."/>
            <person name="Hua S.X."/>
        </authorList>
    </citation>
    <scope>NUCLEOTIDE SEQUENCE [LARGE SCALE GENOMIC DNA]</scope>
    <source>
        <strain evidence="10 11">CBS 119388</strain>
    </source>
</reference>
<dbReference type="AlphaFoldDB" id="A0A5N7D912"/>
<dbReference type="InterPro" id="IPR017972">
    <property type="entry name" value="Cyt_P450_CS"/>
</dbReference>
<name>A0A5N7D912_9EURO</name>
<keyword evidence="11" id="KW-1185">Reference proteome</keyword>
<gene>
    <name evidence="10" type="ORF">BDV37DRAFT_154614</name>
</gene>
<dbReference type="RefSeq" id="XP_031939984.1">
    <property type="nucleotide sequence ID" value="XM_032079043.1"/>
</dbReference>
<dbReference type="GO" id="GO:0016712">
    <property type="term" value="F:oxidoreductase activity, acting on paired donors, with incorporation or reduction of molecular oxygen, reduced flavin or flavoprotein as one donor, and incorporation of one atom of oxygen"/>
    <property type="evidence" value="ECO:0007669"/>
    <property type="project" value="InterPro"/>
</dbReference>
<evidence type="ECO:0000256" key="3">
    <source>
        <dbReference type="ARBA" id="ARBA00022617"/>
    </source>
</evidence>
<protein>
    <submittedName>
        <fullName evidence="10">Cytochrome P450</fullName>
    </submittedName>
</protein>
<keyword evidence="5 9" id="KW-0560">Oxidoreductase</keyword>
<evidence type="ECO:0000256" key="5">
    <source>
        <dbReference type="ARBA" id="ARBA00023002"/>
    </source>
</evidence>
<dbReference type="InterPro" id="IPR002402">
    <property type="entry name" value="Cyt_P450_E_grp-II"/>
</dbReference>
<dbReference type="InterPro" id="IPR036396">
    <property type="entry name" value="Cyt_P450_sf"/>
</dbReference>
<evidence type="ECO:0000256" key="7">
    <source>
        <dbReference type="ARBA" id="ARBA00023033"/>
    </source>
</evidence>
<evidence type="ECO:0000313" key="11">
    <source>
        <dbReference type="Proteomes" id="UP000325579"/>
    </source>
</evidence>
<keyword evidence="4 8" id="KW-0479">Metal-binding</keyword>
<evidence type="ECO:0000256" key="6">
    <source>
        <dbReference type="ARBA" id="ARBA00023004"/>
    </source>
</evidence>
<sequence length="510" mass="57897">MLGIVVPALAALYIGYFIFRSIQQRYDQRKYAKAHNCQLPPQADSGFFGVANYIRMKKAAESKRWIEYFADQYGSNGNTLQQIILGQRVTTTIDPENVKALLAAQFNDFALGTRHEQFAPLLGDGIFTLDGAGWSHARGLLRPQFAREQVADLNLLHDHVTRLIGLIPKGGLDFDIQPLFYLLTLDSATHFLFGESVGSMDSQGSDCLVNSSVKDSEGFAEAFNTSQKWLSARARAVDLYWMINPKEFREANKRVHEVVDHYVRLALDKRRHPEKKDNKRFIFAEALAEETDSPKVLRDNMLNILLAGRDTTASLLSSAFFFLSRHPHVWNKLRRVVIETFGDSQNPREEITHSKLKDIPYLRHVLNEVLRLLPPVPLNSRVAMKNTTLPVGGGPDRQSPVFVAKGEVVIYSVFSMHRRTDYYGDDAATFRPERWEEDGRHGWEYLPFNGGPRICLGQQYALTEASYTLVRLMQHFDAVENADPLLVEPVIENNLTMSHGRGVKIRMHPV</sequence>
<dbReference type="PRINTS" id="PR00385">
    <property type="entry name" value="P450"/>
</dbReference>
<dbReference type="GeneID" id="43663734"/>
<organism evidence="10 11">
    <name type="scientific">Aspergillus pseudonomiae</name>
    <dbReference type="NCBI Taxonomy" id="1506151"/>
    <lineage>
        <taxon>Eukaryota</taxon>
        <taxon>Fungi</taxon>
        <taxon>Dikarya</taxon>
        <taxon>Ascomycota</taxon>
        <taxon>Pezizomycotina</taxon>
        <taxon>Eurotiomycetes</taxon>
        <taxon>Eurotiomycetidae</taxon>
        <taxon>Eurotiales</taxon>
        <taxon>Aspergillaceae</taxon>
        <taxon>Aspergillus</taxon>
        <taxon>Aspergillus subgen. Circumdati</taxon>
    </lineage>
</organism>
<accession>A0A5N7D912</accession>
<dbReference type="PANTHER" id="PTHR24287">
    <property type="entry name" value="P450, PUTATIVE (EUROFUNG)-RELATED"/>
    <property type="match status" value="1"/>
</dbReference>
<dbReference type="GO" id="GO:0005506">
    <property type="term" value="F:iron ion binding"/>
    <property type="evidence" value="ECO:0007669"/>
    <property type="project" value="InterPro"/>
</dbReference>
<dbReference type="PRINTS" id="PR01239">
    <property type="entry name" value="EP450IICYP52"/>
</dbReference>
<dbReference type="InterPro" id="IPR002974">
    <property type="entry name" value="Cyt_P450_E_CYP52_ascomycetes"/>
</dbReference>
<dbReference type="InterPro" id="IPR001128">
    <property type="entry name" value="Cyt_P450"/>
</dbReference>
<evidence type="ECO:0000256" key="2">
    <source>
        <dbReference type="ARBA" id="ARBA00010617"/>
    </source>
</evidence>
<keyword evidence="3 8" id="KW-0349">Heme</keyword>
<dbReference type="PANTHER" id="PTHR24287:SF18">
    <property type="entry name" value="CYTOCHROME P450 MONOOXYGENASE APDE-RELATED"/>
    <property type="match status" value="1"/>
</dbReference>
<dbReference type="Gene3D" id="1.10.630.10">
    <property type="entry name" value="Cytochrome P450"/>
    <property type="match status" value="1"/>
</dbReference>
<dbReference type="PRINTS" id="PR00464">
    <property type="entry name" value="EP450II"/>
</dbReference>
<dbReference type="SUPFAM" id="SSF48264">
    <property type="entry name" value="Cytochrome P450"/>
    <property type="match status" value="1"/>
</dbReference>
<keyword evidence="7 9" id="KW-0503">Monooxygenase</keyword>
<dbReference type="InterPro" id="IPR047146">
    <property type="entry name" value="Cyt_P450_E_CYP52_fungi"/>
</dbReference>
<evidence type="ECO:0000256" key="8">
    <source>
        <dbReference type="PIRSR" id="PIRSR602402-1"/>
    </source>
</evidence>
<evidence type="ECO:0000256" key="4">
    <source>
        <dbReference type="ARBA" id="ARBA00022723"/>
    </source>
</evidence>